<comment type="caution">
    <text evidence="1">The sequence shown here is derived from an EMBL/GenBank/DDBJ whole genome shotgun (WGS) entry which is preliminary data.</text>
</comment>
<organism evidence="1 2">
    <name type="scientific">[Mycobacterium] vasticus</name>
    <dbReference type="NCBI Taxonomy" id="2875777"/>
    <lineage>
        <taxon>Bacteria</taxon>
        <taxon>Bacillati</taxon>
        <taxon>Actinomycetota</taxon>
        <taxon>Actinomycetes</taxon>
        <taxon>Mycobacteriales</taxon>
        <taxon>Mycobacteriaceae</taxon>
        <taxon>Mycolicibacter</taxon>
    </lineage>
</organism>
<keyword evidence="2" id="KW-1185">Reference proteome</keyword>
<dbReference type="EMBL" id="JAYJJQ010000001">
    <property type="protein sequence ID" value="MEB3067598.1"/>
    <property type="molecule type" value="Genomic_DNA"/>
</dbReference>
<proteinExistence type="predicted"/>
<reference evidence="1 2" key="1">
    <citation type="submission" date="2023-12" db="EMBL/GenBank/DDBJ databases">
        <title>Description of new species of Mycobacterium terrae complex isolated from sewage at the Sao Paulo Zoological Park Foundation in Brazil.</title>
        <authorList>
            <person name="Romagnoli C.L."/>
            <person name="Conceicao E.C."/>
            <person name="Machado E."/>
            <person name="Barreto L.B.P.F."/>
            <person name="Sharma A."/>
            <person name="Silva N.M."/>
            <person name="Marques L.E."/>
            <person name="Juliana M.A."/>
            <person name="Lourenco M.C.S."/>
            <person name="Digiampietri L.A."/>
            <person name="Suffys P.N."/>
            <person name="Viana-Niero C."/>
        </authorList>
    </citation>
    <scope>NUCLEOTIDE SEQUENCE [LARGE SCALE GENOMIC DNA]</scope>
    <source>
        <strain evidence="1 2">MYC017</strain>
    </source>
</reference>
<name>A0ABU5YR71_9MYCO</name>
<gene>
    <name evidence="1" type="ORF">K5L39_00185</name>
</gene>
<dbReference type="RefSeq" id="WP_225399198.1">
    <property type="nucleotide sequence ID" value="NZ_JAYJJQ010000001.1"/>
</dbReference>
<dbReference type="Proteomes" id="UP001299283">
    <property type="component" value="Unassembled WGS sequence"/>
</dbReference>
<sequence length="53" mass="5633">MDGHSAELVPRRLVFRWTCGDRAGAAAAQVGASAPVNATLNALVKAVERQWIT</sequence>
<protein>
    <submittedName>
        <fullName evidence="1">Uncharacterized protein</fullName>
    </submittedName>
</protein>
<evidence type="ECO:0000313" key="1">
    <source>
        <dbReference type="EMBL" id="MEB3067598.1"/>
    </source>
</evidence>
<accession>A0ABU5YR71</accession>
<evidence type="ECO:0000313" key="2">
    <source>
        <dbReference type="Proteomes" id="UP001299283"/>
    </source>
</evidence>